<dbReference type="InterPro" id="IPR005467">
    <property type="entry name" value="His_kinase_dom"/>
</dbReference>
<dbReference type="InterPro" id="IPR003661">
    <property type="entry name" value="HisK_dim/P_dom"/>
</dbReference>
<dbReference type="SUPFAM" id="SSF47384">
    <property type="entry name" value="Homodimeric domain of signal transducing histidine kinase"/>
    <property type="match status" value="1"/>
</dbReference>
<accession>A0A1Q2MHH1</accession>
<comment type="catalytic activity">
    <reaction evidence="1">
        <text>ATP + protein L-histidine = ADP + protein N-phospho-L-histidine.</text>
        <dbReference type="EC" id="2.7.13.3"/>
    </reaction>
</comment>
<feature type="compositionally biased region" description="Basic and acidic residues" evidence="7">
    <location>
        <begin position="187"/>
        <end position="201"/>
    </location>
</feature>
<dbReference type="RefSeq" id="WP_146684364.1">
    <property type="nucleotide sequence ID" value="NZ_CP019646.1"/>
</dbReference>
<keyword evidence="8" id="KW-0812">Transmembrane</keyword>
<dbReference type="KEGG" id="pbas:SMSP2_02522"/>
<dbReference type="OrthoDB" id="9804645at2"/>
<sequence length="696" mass="78322">MYKRLTILAIIILGSACGLALLGRHAIIKWADGLAGSRYGEFTAVAEQIRLDVRQKIREFIDAEQQRPYSDYQYAYVPENLAPDQQEMPLLRSPLADKFNNGLAGGYFQIESDGTVITPYLPAGEQQKPQAKQSQIYTYIQKIKSNLLGRLNSDEGVFFSRPDVELEDPHARFSYRFDVYSSGGETDGQKSDRQQSLSEDRTQQLSLEVFSPEKQQAKVIAQKRSVVTSNRAQVDSISDTDRPAAAKMKTASARSADMFSAAAESRTDSEKKSETSSEEIKSSALAKAPETAAARSRLYYEKDETGEDTEAVKDIAQPAAAAAREETVQIRIEPFVPVFIEDKTDSGSIFNGSVFMLRHITIEDKHFMQGFRLNENELLELMRNSARRFIRSGMRFEVDSARISEATLSAVLDFEFGGMVINLFETDPLRLGRQVSQMKRWYAGIIAVVMLAVGYAMFSVWKNMHAQLQLAKKKDDFISAVSHELRTPLTSIRMYSEMLENGWVSSPQKTKDYYRNMRTESERLSRLVDNVLDFSRIQKGRKEYAFAAGNINDCVGAAVNTIRPYAVENGFELRFEPGEIDETKFDSDAVTQILVNLIDNAIKYARNADDKTIIIRTLPKGGSVFIEVEDRGPGIPHSRRKKIFEEFYRLEDESTRETTGSGLGLALVRKFAQAHGGFVDFQNIKPTGVVFRVCLK</sequence>
<keyword evidence="5" id="KW-0418">Kinase</keyword>
<dbReference type="AlphaFoldDB" id="A0A1Q2MHH1"/>
<evidence type="ECO:0000313" key="11">
    <source>
        <dbReference type="Proteomes" id="UP000188181"/>
    </source>
</evidence>
<evidence type="ECO:0000259" key="9">
    <source>
        <dbReference type="PROSITE" id="PS50109"/>
    </source>
</evidence>
<dbReference type="FunFam" id="1.10.287.130:FF:000001">
    <property type="entry name" value="Two-component sensor histidine kinase"/>
    <property type="match status" value="1"/>
</dbReference>
<feature type="domain" description="Histidine kinase" evidence="9">
    <location>
        <begin position="480"/>
        <end position="696"/>
    </location>
</feature>
<dbReference type="InterPro" id="IPR004358">
    <property type="entry name" value="Sig_transdc_His_kin-like_C"/>
</dbReference>
<dbReference type="SUPFAM" id="SSF55874">
    <property type="entry name" value="ATPase domain of HSP90 chaperone/DNA topoisomerase II/histidine kinase"/>
    <property type="match status" value="1"/>
</dbReference>
<evidence type="ECO:0000256" key="4">
    <source>
        <dbReference type="ARBA" id="ARBA00022679"/>
    </source>
</evidence>
<feature type="compositionally biased region" description="Polar residues" evidence="7">
    <location>
        <begin position="225"/>
        <end position="237"/>
    </location>
</feature>
<evidence type="ECO:0000256" key="5">
    <source>
        <dbReference type="ARBA" id="ARBA00022777"/>
    </source>
</evidence>
<name>A0A1Q2MHH1_9BACT</name>
<evidence type="ECO:0000256" key="8">
    <source>
        <dbReference type="SAM" id="Phobius"/>
    </source>
</evidence>
<dbReference type="CDD" id="cd00082">
    <property type="entry name" value="HisKA"/>
    <property type="match status" value="1"/>
</dbReference>
<protein>
    <recommendedName>
        <fullName evidence="2">histidine kinase</fullName>
        <ecNumber evidence="2">2.7.13.3</ecNumber>
    </recommendedName>
</protein>
<dbReference type="Pfam" id="PF02518">
    <property type="entry name" value="HATPase_c"/>
    <property type="match status" value="1"/>
</dbReference>
<organism evidence="10 11">
    <name type="scientific">Limihaloglobus sulfuriphilus</name>
    <dbReference type="NCBI Taxonomy" id="1851148"/>
    <lineage>
        <taxon>Bacteria</taxon>
        <taxon>Pseudomonadati</taxon>
        <taxon>Planctomycetota</taxon>
        <taxon>Phycisphaerae</taxon>
        <taxon>Sedimentisphaerales</taxon>
        <taxon>Sedimentisphaeraceae</taxon>
        <taxon>Limihaloglobus</taxon>
    </lineage>
</organism>
<dbReference type="GO" id="GO:0000155">
    <property type="term" value="F:phosphorelay sensor kinase activity"/>
    <property type="evidence" value="ECO:0007669"/>
    <property type="project" value="InterPro"/>
</dbReference>
<dbReference type="PROSITE" id="PS50109">
    <property type="entry name" value="HIS_KIN"/>
    <property type="match status" value="1"/>
</dbReference>
<keyword evidence="8" id="KW-1133">Transmembrane helix</keyword>
<evidence type="ECO:0000313" key="10">
    <source>
        <dbReference type="EMBL" id="AQQ72141.1"/>
    </source>
</evidence>
<dbReference type="EC" id="2.7.13.3" evidence="2"/>
<dbReference type="PANTHER" id="PTHR43711">
    <property type="entry name" value="TWO-COMPONENT HISTIDINE KINASE"/>
    <property type="match status" value="1"/>
</dbReference>
<dbReference type="Gene3D" id="1.10.287.130">
    <property type="match status" value="1"/>
</dbReference>
<evidence type="ECO:0000256" key="1">
    <source>
        <dbReference type="ARBA" id="ARBA00000085"/>
    </source>
</evidence>
<keyword evidence="11" id="KW-1185">Reference proteome</keyword>
<dbReference type="InterPro" id="IPR050736">
    <property type="entry name" value="Sensor_HK_Regulatory"/>
</dbReference>
<proteinExistence type="predicted"/>
<reference evidence="11" key="1">
    <citation type="submission" date="2017-02" db="EMBL/GenBank/DDBJ databases">
        <title>Comparative genomics and description of representatives of a novel lineage of planctomycetes thriving in anoxic sediments.</title>
        <authorList>
            <person name="Spring S."/>
            <person name="Bunk B."/>
            <person name="Sproer C."/>
        </authorList>
    </citation>
    <scope>NUCLEOTIDE SEQUENCE [LARGE SCALE GENOMIC DNA]</scope>
    <source>
        <strain evidence="11">SM-Chi-D1</strain>
    </source>
</reference>
<dbReference type="CDD" id="cd00075">
    <property type="entry name" value="HATPase"/>
    <property type="match status" value="1"/>
</dbReference>
<gene>
    <name evidence="10" type="primary">phoR_3</name>
    <name evidence="10" type="ORF">SMSP2_02522</name>
</gene>
<dbReference type="SMART" id="SM00388">
    <property type="entry name" value="HisKA"/>
    <property type="match status" value="1"/>
</dbReference>
<dbReference type="PANTHER" id="PTHR43711:SF1">
    <property type="entry name" value="HISTIDINE KINASE 1"/>
    <property type="match status" value="1"/>
</dbReference>
<dbReference type="PRINTS" id="PR00344">
    <property type="entry name" value="BCTRLSENSOR"/>
</dbReference>
<dbReference type="Pfam" id="PF00512">
    <property type="entry name" value="HisKA"/>
    <property type="match status" value="1"/>
</dbReference>
<keyword evidence="6" id="KW-0902">Two-component regulatory system</keyword>
<evidence type="ECO:0000256" key="6">
    <source>
        <dbReference type="ARBA" id="ARBA00023012"/>
    </source>
</evidence>
<keyword evidence="3" id="KW-0597">Phosphoprotein</keyword>
<evidence type="ECO:0000256" key="3">
    <source>
        <dbReference type="ARBA" id="ARBA00022553"/>
    </source>
</evidence>
<feature type="region of interest" description="Disordered" evidence="7">
    <location>
        <begin position="220"/>
        <end position="288"/>
    </location>
</feature>
<dbReference type="SMART" id="SM00387">
    <property type="entry name" value="HATPase_c"/>
    <property type="match status" value="1"/>
</dbReference>
<dbReference type="Proteomes" id="UP000188181">
    <property type="component" value="Chromosome"/>
</dbReference>
<dbReference type="InterPro" id="IPR003594">
    <property type="entry name" value="HATPase_dom"/>
</dbReference>
<dbReference type="STRING" id="1851148.SMSP2_02522"/>
<evidence type="ECO:0000256" key="2">
    <source>
        <dbReference type="ARBA" id="ARBA00012438"/>
    </source>
</evidence>
<dbReference type="InterPro" id="IPR036890">
    <property type="entry name" value="HATPase_C_sf"/>
</dbReference>
<feature type="transmembrane region" description="Helical" evidence="8">
    <location>
        <begin position="441"/>
        <end position="461"/>
    </location>
</feature>
<dbReference type="PROSITE" id="PS51257">
    <property type="entry name" value="PROKAR_LIPOPROTEIN"/>
    <property type="match status" value="1"/>
</dbReference>
<evidence type="ECO:0000256" key="7">
    <source>
        <dbReference type="SAM" id="MobiDB-lite"/>
    </source>
</evidence>
<feature type="compositionally biased region" description="Basic and acidic residues" evidence="7">
    <location>
        <begin position="265"/>
        <end position="281"/>
    </location>
</feature>
<keyword evidence="4 10" id="KW-0808">Transferase</keyword>
<feature type="region of interest" description="Disordered" evidence="7">
    <location>
        <begin position="182"/>
        <end position="201"/>
    </location>
</feature>
<dbReference type="Gene3D" id="3.30.565.10">
    <property type="entry name" value="Histidine kinase-like ATPase, C-terminal domain"/>
    <property type="match status" value="1"/>
</dbReference>
<dbReference type="InterPro" id="IPR036097">
    <property type="entry name" value="HisK_dim/P_sf"/>
</dbReference>
<dbReference type="EMBL" id="CP019646">
    <property type="protein sequence ID" value="AQQ72141.1"/>
    <property type="molecule type" value="Genomic_DNA"/>
</dbReference>
<keyword evidence="8" id="KW-0472">Membrane</keyword>